<accession>A0A4Y8ZY00</accession>
<evidence type="ECO:0000313" key="5">
    <source>
        <dbReference type="Proteomes" id="UP000298213"/>
    </source>
</evidence>
<dbReference type="InterPro" id="IPR029066">
    <property type="entry name" value="PLP-binding_barrel"/>
</dbReference>
<dbReference type="GO" id="GO:0008721">
    <property type="term" value="F:D-serine ammonia-lyase activity"/>
    <property type="evidence" value="ECO:0007669"/>
    <property type="project" value="TreeGrafter"/>
</dbReference>
<dbReference type="Pfam" id="PF01168">
    <property type="entry name" value="Ala_racemase_N"/>
    <property type="match status" value="1"/>
</dbReference>
<organism evidence="4 5">
    <name type="scientific">Sphingomonas parva</name>
    <dbReference type="NCBI Taxonomy" id="2555898"/>
    <lineage>
        <taxon>Bacteria</taxon>
        <taxon>Pseudomonadati</taxon>
        <taxon>Pseudomonadota</taxon>
        <taxon>Alphaproteobacteria</taxon>
        <taxon>Sphingomonadales</taxon>
        <taxon>Sphingomonadaceae</taxon>
        <taxon>Sphingomonas</taxon>
    </lineage>
</organism>
<comment type="caution">
    <text evidence="4">The sequence shown here is derived from an EMBL/GenBank/DDBJ whole genome shotgun (WGS) entry which is preliminary data.</text>
</comment>
<reference evidence="4 5" key="1">
    <citation type="submission" date="2019-03" db="EMBL/GenBank/DDBJ databases">
        <title>Genome sequence of Sphingomonas sp. 17J27-24.</title>
        <authorList>
            <person name="Kim M."/>
            <person name="Maeng S."/>
            <person name="Sathiyaraj S."/>
        </authorList>
    </citation>
    <scope>NUCLEOTIDE SEQUENCE [LARGE SCALE GENOMIC DNA]</scope>
    <source>
        <strain evidence="4 5">17J27-24</strain>
    </source>
</reference>
<dbReference type="SUPFAM" id="SSF51419">
    <property type="entry name" value="PLP-binding barrel"/>
    <property type="match status" value="1"/>
</dbReference>
<dbReference type="EMBL" id="SPDV01000002">
    <property type="protein sequence ID" value="TFI60135.1"/>
    <property type="molecule type" value="Genomic_DNA"/>
</dbReference>
<evidence type="ECO:0000313" key="4">
    <source>
        <dbReference type="EMBL" id="TFI60135.1"/>
    </source>
</evidence>
<dbReference type="PANTHER" id="PTHR28004">
    <property type="entry name" value="ZGC:162816-RELATED"/>
    <property type="match status" value="1"/>
</dbReference>
<proteinExistence type="inferred from homology"/>
<comment type="similarity">
    <text evidence="1">Belongs to the DSD1 family.</text>
</comment>
<protein>
    <submittedName>
        <fullName evidence="4">DSD1 family PLP-dependent enzyme</fullName>
    </submittedName>
</protein>
<evidence type="ECO:0000259" key="3">
    <source>
        <dbReference type="SMART" id="SM01119"/>
    </source>
</evidence>
<dbReference type="SMART" id="SM01119">
    <property type="entry name" value="D-ser_dehydrat"/>
    <property type="match status" value="1"/>
</dbReference>
<dbReference type="Gene3D" id="2.40.37.20">
    <property type="entry name" value="D-serine dehydratase-like domain"/>
    <property type="match status" value="1"/>
</dbReference>
<dbReference type="Proteomes" id="UP000298213">
    <property type="component" value="Unassembled WGS sequence"/>
</dbReference>
<dbReference type="Gene3D" id="3.20.20.10">
    <property type="entry name" value="Alanine racemase"/>
    <property type="match status" value="1"/>
</dbReference>
<dbReference type="InterPro" id="IPR026956">
    <property type="entry name" value="D-ser_dehydrat-like_dom"/>
</dbReference>
<evidence type="ECO:0000256" key="1">
    <source>
        <dbReference type="ARBA" id="ARBA00005323"/>
    </source>
</evidence>
<dbReference type="AlphaFoldDB" id="A0A4Y8ZY00"/>
<sequence>MAEWARAKLIALRPHAKTHKSGEIARRQIASGAVGICCAKIGEAEALAAEGVADILITSPVVSVAAVERLVRLNQAIERLAVVVDHPANVDRLAGALGDGRMDVLVDIDTGTHRTGVTSPEAAVALARRIAGSDSLRYRGVQFYCGSLQHIRSIDARRAALAERADYLRIVLDALRSAGLDPGAVTGGGTGSFVVDAELGVLNELQCGSYVFMDREYRDCEAVGPAFEQALSIATRVVSANTPGRVTIDAGLKAMATDAGPTCVLSGADPASDYLFMGDEHGMLVTPDGGVDPALDQLIMLVPPHCDPTVNLYDRFTLCDGDTITGFWPVSARGRSS</sequence>
<dbReference type="CDD" id="cd06819">
    <property type="entry name" value="PLPDE_III_LS_D-TA"/>
    <property type="match status" value="1"/>
</dbReference>
<dbReference type="PANTHER" id="PTHR28004:SF2">
    <property type="entry name" value="D-SERINE DEHYDRATASE"/>
    <property type="match status" value="1"/>
</dbReference>
<dbReference type="Pfam" id="PF14031">
    <property type="entry name" value="D-ser_dehydrat"/>
    <property type="match status" value="1"/>
</dbReference>
<dbReference type="InterPro" id="IPR051466">
    <property type="entry name" value="D-amino_acid_metab_enzyme"/>
</dbReference>
<dbReference type="InterPro" id="IPR042208">
    <property type="entry name" value="D-ser_dehydrat-like_sf"/>
</dbReference>
<dbReference type="OrthoDB" id="9772497at2"/>
<dbReference type="InterPro" id="IPR001608">
    <property type="entry name" value="Ala_racemase_N"/>
</dbReference>
<evidence type="ECO:0000256" key="2">
    <source>
        <dbReference type="ARBA" id="ARBA00023239"/>
    </source>
</evidence>
<dbReference type="GO" id="GO:0036088">
    <property type="term" value="P:D-serine catabolic process"/>
    <property type="evidence" value="ECO:0007669"/>
    <property type="project" value="TreeGrafter"/>
</dbReference>
<keyword evidence="5" id="KW-1185">Reference proteome</keyword>
<feature type="domain" description="D-serine dehydratase-like" evidence="3">
    <location>
        <begin position="230"/>
        <end position="320"/>
    </location>
</feature>
<keyword evidence="2" id="KW-0456">Lyase</keyword>
<gene>
    <name evidence="4" type="ORF">E2493_02150</name>
</gene>
<name>A0A4Y8ZY00_9SPHN</name>